<name>A0A256K4S0_HALEZ</name>
<evidence type="ECO:0000313" key="2">
    <source>
        <dbReference type="EMBL" id="OYR75562.1"/>
    </source>
</evidence>
<reference evidence="2 3" key="1">
    <citation type="journal article" date="2014" name="Front. Microbiol.">
        <title>Population and genomic analysis of the genus Halorubrum.</title>
        <authorList>
            <person name="Fullmer M.S."/>
            <person name="Soucy S.M."/>
            <person name="Swithers K.S."/>
            <person name="Makkay A.M."/>
            <person name="Wheeler R."/>
            <person name="Ventosa A."/>
            <person name="Gogarten J.P."/>
            <person name="Papke R.T."/>
        </authorList>
    </citation>
    <scope>NUCLEOTIDE SEQUENCE [LARGE SCALE GENOMIC DNA]</scope>
    <source>
        <strain evidence="2 3">Ec15</strain>
    </source>
</reference>
<feature type="compositionally biased region" description="Basic and acidic residues" evidence="1">
    <location>
        <begin position="123"/>
        <end position="152"/>
    </location>
</feature>
<dbReference type="InterPro" id="IPR055923">
    <property type="entry name" value="DUF7500"/>
</dbReference>
<comment type="caution">
    <text evidence="2">The sequence shown here is derived from an EMBL/GenBank/DDBJ whole genome shotgun (WGS) entry which is preliminary data.</text>
</comment>
<protein>
    <recommendedName>
        <fullName evidence="4">Flagella cluster protein</fullName>
    </recommendedName>
</protein>
<feature type="compositionally biased region" description="Basic and acidic residues" evidence="1">
    <location>
        <begin position="78"/>
        <end position="89"/>
    </location>
</feature>
<organism evidence="2 3">
    <name type="scientific">Halorubrum ezzemoulense</name>
    <name type="common">Halorubrum chaoviator</name>
    <dbReference type="NCBI Taxonomy" id="337243"/>
    <lineage>
        <taxon>Archaea</taxon>
        <taxon>Methanobacteriati</taxon>
        <taxon>Methanobacteriota</taxon>
        <taxon>Stenosarchaea group</taxon>
        <taxon>Halobacteria</taxon>
        <taxon>Halobacteriales</taxon>
        <taxon>Haloferacaceae</taxon>
        <taxon>Halorubrum</taxon>
    </lineage>
</organism>
<evidence type="ECO:0000256" key="1">
    <source>
        <dbReference type="SAM" id="MobiDB-lite"/>
    </source>
</evidence>
<dbReference type="Pfam" id="PF24332">
    <property type="entry name" value="DUF7500"/>
    <property type="match status" value="1"/>
</dbReference>
<feature type="region of interest" description="Disordered" evidence="1">
    <location>
        <begin position="1"/>
        <end position="162"/>
    </location>
</feature>
<dbReference type="EMBL" id="NHPD01000013">
    <property type="protein sequence ID" value="OYR75562.1"/>
    <property type="molecule type" value="Genomic_DNA"/>
</dbReference>
<dbReference type="AlphaFoldDB" id="A0A256K4S0"/>
<proteinExistence type="predicted"/>
<evidence type="ECO:0000313" key="3">
    <source>
        <dbReference type="Proteomes" id="UP000216925"/>
    </source>
</evidence>
<dbReference type="RefSeq" id="WP_094494444.1">
    <property type="nucleotide sequence ID" value="NZ_NHPD01000013.1"/>
</dbReference>
<feature type="compositionally biased region" description="Acidic residues" evidence="1">
    <location>
        <begin position="17"/>
        <end position="29"/>
    </location>
</feature>
<sequence length="275" mass="28710">MSDHDAPAADPDAPPADPEELDFTDDENVVEIGEGRYVVGTNGRPNVRRSRSERRPPPEESTSAGDAGGFTPAQPASPDDRRPAGDDPRASASGPGVEDRDSRQSGGQPPVGGQGQPLAEGRGQPEDRGRGGGRGEADRRERAGAGAAERRPSSGGETVDRQSVSRWLATSFDGDGFDYGIDATLHAEGDTTRQRMVSNDVTATFDTLISWFASNAGPSSPTPEAIGLLLAASETTVDLPPVMIKRFAASQGLSASDSIGDLVRAAEKEGGFRVE</sequence>
<accession>A0A256K4S0</accession>
<gene>
    <name evidence="2" type="ORF">DJ76_02295</name>
</gene>
<dbReference type="Proteomes" id="UP000216925">
    <property type="component" value="Unassembled WGS sequence"/>
</dbReference>
<evidence type="ECO:0008006" key="4">
    <source>
        <dbReference type="Google" id="ProtNLM"/>
    </source>
</evidence>